<protein>
    <submittedName>
        <fullName evidence="1">Uncharacterized protein</fullName>
    </submittedName>
</protein>
<proteinExistence type="predicted"/>
<comment type="caution">
    <text evidence="1">The sequence shown here is derived from an EMBL/GenBank/DDBJ whole genome shotgun (WGS) entry which is preliminary data.</text>
</comment>
<reference evidence="1 2" key="1">
    <citation type="journal article" date="2018" name="Syst. Appl. Microbiol.">
        <title>A new symbiotic nanoarchaeote (Candidatus Nanoclepta minutus) and its host (Zestosphaera tikiterensis gen. nov., sp. nov.) from a New Zealand hot spring.</title>
        <authorList>
            <person name="St John E."/>
            <person name="Liu Y."/>
            <person name="Podar M."/>
            <person name="Stott M.B."/>
            <person name="Meneghin J."/>
            <person name="Chen Z."/>
            <person name="Lagutin K."/>
            <person name="Mitchell K."/>
            <person name="Reysenbach A.L."/>
        </authorList>
    </citation>
    <scope>NUCLEOTIDE SEQUENCE [LARGE SCALE GENOMIC DNA]</scope>
    <source>
        <strain evidence="1">NZ3</strain>
    </source>
</reference>
<name>A0A2R7Y4E7_9CREN</name>
<dbReference type="EMBL" id="NBVN01000004">
    <property type="protein sequence ID" value="PUA32398.1"/>
    <property type="molecule type" value="Genomic_DNA"/>
</dbReference>
<dbReference type="Proteomes" id="UP000244093">
    <property type="component" value="Unassembled WGS sequence"/>
</dbReference>
<accession>A0A2R7Y4E7</accession>
<dbReference type="AlphaFoldDB" id="A0A2R7Y4E7"/>
<gene>
    <name evidence="1" type="ORF">B7O98_07015</name>
</gene>
<sequence length="288" mass="32947">MSGLKFKDFKTAKLVCAVLTSTLGNLFLEIVGRSQLGQGSLQLATIDLHSLPCLIIAEEKIIEKIFKVFEKLCERKILTIYEEIGASSPEGVSLNKVKPDRRELDKIIMGEILGLTEEEQLEVYRAVVDLVRSRLERAKSVQKKKVKELNVDDLVDSVLKELEEVHGIKAKEFPEEYIGRCEYKVVEVPKGSEVEVGYDLRGPYVRIDNEKVRCSSIYEARFIGYAVLAGKTKIMVPKDENILKKAVEERRKFLEEARMKIEEFINETITDKKLREDVKFKAFKKLGM</sequence>
<organism evidence="1 2">
    <name type="scientific">Zestosphaera tikiterensis</name>
    <dbReference type="NCBI Taxonomy" id="1973259"/>
    <lineage>
        <taxon>Archaea</taxon>
        <taxon>Thermoproteota</taxon>
        <taxon>Thermoprotei</taxon>
        <taxon>Desulfurococcales</taxon>
        <taxon>Desulfurococcaceae</taxon>
        <taxon>Zestosphaera</taxon>
    </lineage>
</organism>
<evidence type="ECO:0000313" key="2">
    <source>
        <dbReference type="Proteomes" id="UP000244093"/>
    </source>
</evidence>
<evidence type="ECO:0000313" key="1">
    <source>
        <dbReference type="EMBL" id="PUA32398.1"/>
    </source>
</evidence>